<evidence type="ECO:0000256" key="6">
    <source>
        <dbReference type="HAMAP-Rule" id="MF_00013"/>
    </source>
</evidence>
<comment type="pathway">
    <text evidence="1 6 7">Protein modification; protein lipoylation via endogenous pathway; protein N(6)-(lipoyl)lysine from octanoyl-[acyl-carrier-protein]: step 1/2.</text>
</comment>
<dbReference type="HAMAP" id="MF_00013">
    <property type="entry name" value="LipB"/>
    <property type="match status" value="1"/>
</dbReference>
<evidence type="ECO:0000256" key="7">
    <source>
        <dbReference type="PIRNR" id="PIRNR016262"/>
    </source>
</evidence>
<dbReference type="EMBL" id="CP017448">
    <property type="protein sequence ID" value="AOV18423.1"/>
    <property type="molecule type" value="Genomic_DNA"/>
</dbReference>
<evidence type="ECO:0000256" key="3">
    <source>
        <dbReference type="ARBA" id="ARBA00022679"/>
    </source>
</evidence>
<feature type="binding site" evidence="6 9">
    <location>
        <begin position="146"/>
        <end position="148"/>
    </location>
    <ligand>
        <name>substrate</name>
    </ligand>
</feature>
<evidence type="ECO:0000256" key="9">
    <source>
        <dbReference type="PIRSR" id="PIRSR016262-2"/>
    </source>
</evidence>
<evidence type="ECO:0000256" key="2">
    <source>
        <dbReference type="ARBA" id="ARBA00022490"/>
    </source>
</evidence>
<dbReference type="CDD" id="cd16444">
    <property type="entry name" value="LipB"/>
    <property type="match status" value="1"/>
</dbReference>
<dbReference type="FunFam" id="3.30.930.10:FF:000020">
    <property type="entry name" value="Octanoyltransferase"/>
    <property type="match status" value="1"/>
</dbReference>
<dbReference type="AlphaFoldDB" id="A0A1D8KBT3"/>
<evidence type="ECO:0000313" key="13">
    <source>
        <dbReference type="Proteomes" id="UP000095342"/>
    </source>
</evidence>
<dbReference type="SUPFAM" id="SSF55681">
    <property type="entry name" value="Class II aaRS and biotin synthetases"/>
    <property type="match status" value="1"/>
</dbReference>
<evidence type="ECO:0000313" key="12">
    <source>
        <dbReference type="EMBL" id="AOV18423.1"/>
    </source>
</evidence>
<reference evidence="12 13" key="1">
    <citation type="submission" date="2016-09" db="EMBL/GenBank/DDBJ databases">
        <title>Acidihalobacter prosperus V6 (DSM14174).</title>
        <authorList>
            <person name="Khaleque H.N."/>
            <person name="Ramsay J.P."/>
            <person name="Murphy R.J.T."/>
            <person name="Kaksonen A.H."/>
            <person name="Boxall N.J."/>
            <person name="Watkin E.L.J."/>
        </authorList>
    </citation>
    <scope>NUCLEOTIDE SEQUENCE [LARGE SCALE GENOMIC DNA]</scope>
    <source>
        <strain evidence="12 13">V6</strain>
    </source>
</reference>
<dbReference type="GO" id="GO:0005737">
    <property type="term" value="C:cytoplasm"/>
    <property type="evidence" value="ECO:0007669"/>
    <property type="project" value="UniProtKB-SubCell"/>
</dbReference>
<dbReference type="PROSITE" id="PS51733">
    <property type="entry name" value="BPL_LPL_CATALYTIC"/>
    <property type="match status" value="1"/>
</dbReference>
<dbReference type="KEGG" id="aaeo:BJI67_04405"/>
<dbReference type="NCBIfam" id="TIGR00214">
    <property type="entry name" value="lipB"/>
    <property type="match status" value="1"/>
</dbReference>
<proteinExistence type="inferred from homology"/>
<protein>
    <recommendedName>
        <fullName evidence="6 7">Octanoyltransferase</fullName>
        <ecNumber evidence="6 7">2.3.1.181</ecNumber>
    </recommendedName>
    <alternativeName>
        <fullName evidence="6">Lipoate-protein ligase B</fullName>
    </alternativeName>
    <alternativeName>
        <fullName evidence="6">Lipoyl/octanoyl transferase</fullName>
    </alternativeName>
    <alternativeName>
        <fullName evidence="6">Octanoyl-[acyl-carrier-protein]-protein N-octanoyltransferase</fullName>
    </alternativeName>
</protein>
<dbReference type="Pfam" id="PF21948">
    <property type="entry name" value="LplA-B_cat"/>
    <property type="match status" value="1"/>
</dbReference>
<dbReference type="PANTHER" id="PTHR10993">
    <property type="entry name" value="OCTANOYLTRANSFERASE"/>
    <property type="match status" value="1"/>
</dbReference>
<feature type="binding site" evidence="6 9">
    <location>
        <begin position="66"/>
        <end position="73"/>
    </location>
    <ligand>
        <name>substrate</name>
    </ligand>
</feature>
<feature type="binding site" evidence="6 9">
    <location>
        <begin position="133"/>
        <end position="135"/>
    </location>
    <ligand>
        <name>substrate</name>
    </ligand>
</feature>
<dbReference type="InterPro" id="IPR045864">
    <property type="entry name" value="aa-tRNA-synth_II/BPL/LPL"/>
</dbReference>
<keyword evidence="2 6" id="KW-0963">Cytoplasm</keyword>
<dbReference type="Proteomes" id="UP000095342">
    <property type="component" value="Chromosome"/>
</dbReference>
<dbReference type="PIRSF" id="PIRSF016262">
    <property type="entry name" value="LPLase"/>
    <property type="match status" value="1"/>
</dbReference>
<dbReference type="EC" id="2.3.1.181" evidence="6 7"/>
<accession>A0A1D8KBT3</accession>
<dbReference type="GO" id="GO:0009249">
    <property type="term" value="P:protein lipoylation"/>
    <property type="evidence" value="ECO:0007669"/>
    <property type="project" value="InterPro"/>
</dbReference>
<evidence type="ECO:0000259" key="11">
    <source>
        <dbReference type="PROSITE" id="PS51733"/>
    </source>
</evidence>
<gene>
    <name evidence="6" type="primary">lipB</name>
    <name evidence="12" type="ORF">BJI67_04405</name>
</gene>
<comment type="subcellular location">
    <subcellularLocation>
        <location evidence="6">Cytoplasm</location>
    </subcellularLocation>
</comment>
<dbReference type="InterPro" id="IPR000544">
    <property type="entry name" value="Octanoyltransferase"/>
</dbReference>
<feature type="domain" description="BPL/LPL catalytic" evidence="11">
    <location>
        <begin position="27"/>
        <end position="202"/>
    </location>
</feature>
<feature type="active site" description="Acyl-thioester intermediate" evidence="6 8">
    <location>
        <position position="164"/>
    </location>
</feature>
<dbReference type="InterPro" id="IPR004143">
    <property type="entry name" value="BPL_LPL_catalytic"/>
</dbReference>
<dbReference type="Gene3D" id="3.30.930.10">
    <property type="entry name" value="Bira Bifunctional Protein, Domain 2"/>
    <property type="match status" value="1"/>
</dbReference>
<dbReference type="UniPathway" id="UPA00538">
    <property type="reaction ID" value="UER00592"/>
</dbReference>
<comment type="function">
    <text evidence="5 6 7">Catalyzes the transfer of endogenously produced octanoic acid from octanoyl-acyl-carrier-protein onto the lipoyl domains of lipoate-dependent enzymes. Lipoyl-ACP can also act as a substrate although octanoyl-ACP is likely to be the physiological substrate.</text>
</comment>
<comment type="similarity">
    <text evidence="6 7">Belongs to the LipB family.</text>
</comment>
<comment type="miscellaneous">
    <text evidence="6">In the reaction, the free carboxyl group of octanoic acid is attached via an amide linkage to the epsilon-amino group of a specific lysine residue of lipoyl domains of lipoate-dependent enzymes.</text>
</comment>
<name>A0A1D8KBT3_9GAMM</name>
<dbReference type="PROSITE" id="PS01313">
    <property type="entry name" value="LIPB"/>
    <property type="match status" value="1"/>
</dbReference>
<organism evidence="12 13">
    <name type="scientific">Acidihalobacter aeolianus</name>
    <dbReference type="NCBI Taxonomy" id="2792603"/>
    <lineage>
        <taxon>Bacteria</taxon>
        <taxon>Pseudomonadati</taxon>
        <taxon>Pseudomonadota</taxon>
        <taxon>Gammaproteobacteria</taxon>
        <taxon>Chromatiales</taxon>
        <taxon>Ectothiorhodospiraceae</taxon>
        <taxon>Acidihalobacter</taxon>
    </lineage>
</organism>
<keyword evidence="4 6" id="KW-0012">Acyltransferase</keyword>
<dbReference type="InterPro" id="IPR020605">
    <property type="entry name" value="Octanoyltransferase_CS"/>
</dbReference>
<sequence length="215" mass="23567">MRVHYLGRRDYASVWQSMRDYTDARDAASPDEFWIVEHPPVFTQGQAGRPEHLLDPGDIPVVQSDRGGQVTYHGLGQVVVYTLLDLRRLRFGVRVLVENLELAVVDLLAGYGVEAAGRRDAPGVYVGGRKIAALGLRVRHGCTYHGLALNVDLDPAPFARINPCGYQGLEVARLADFGIELDVWAAGHALSERLARRLGYTAPSAITDIGTEYGT</sequence>
<keyword evidence="3 6" id="KW-0808">Transferase</keyword>
<evidence type="ECO:0000256" key="8">
    <source>
        <dbReference type="PIRSR" id="PIRSR016262-1"/>
    </source>
</evidence>
<dbReference type="PANTHER" id="PTHR10993:SF7">
    <property type="entry name" value="LIPOYLTRANSFERASE 2, MITOCHONDRIAL-RELATED"/>
    <property type="match status" value="1"/>
</dbReference>
<evidence type="ECO:0000256" key="5">
    <source>
        <dbReference type="ARBA" id="ARBA00024732"/>
    </source>
</evidence>
<evidence type="ECO:0000256" key="4">
    <source>
        <dbReference type="ARBA" id="ARBA00023315"/>
    </source>
</evidence>
<dbReference type="GO" id="GO:0033819">
    <property type="term" value="F:lipoyl(octanoyl) transferase activity"/>
    <property type="evidence" value="ECO:0007669"/>
    <property type="project" value="UniProtKB-EC"/>
</dbReference>
<comment type="catalytic activity">
    <reaction evidence="6 7">
        <text>octanoyl-[ACP] + L-lysyl-[protein] = N(6)-octanoyl-L-lysyl-[protein] + holo-[ACP] + H(+)</text>
        <dbReference type="Rhea" id="RHEA:17665"/>
        <dbReference type="Rhea" id="RHEA-COMP:9636"/>
        <dbReference type="Rhea" id="RHEA-COMP:9685"/>
        <dbReference type="Rhea" id="RHEA-COMP:9752"/>
        <dbReference type="Rhea" id="RHEA-COMP:9928"/>
        <dbReference type="ChEBI" id="CHEBI:15378"/>
        <dbReference type="ChEBI" id="CHEBI:29969"/>
        <dbReference type="ChEBI" id="CHEBI:64479"/>
        <dbReference type="ChEBI" id="CHEBI:78463"/>
        <dbReference type="ChEBI" id="CHEBI:78809"/>
        <dbReference type="EC" id="2.3.1.181"/>
    </reaction>
</comment>
<evidence type="ECO:0000256" key="10">
    <source>
        <dbReference type="PIRSR" id="PIRSR016262-3"/>
    </source>
</evidence>
<feature type="site" description="Lowers pKa of active site Cys" evidence="6 10">
    <location>
        <position position="130"/>
    </location>
</feature>
<dbReference type="NCBIfam" id="NF010922">
    <property type="entry name" value="PRK14342.1"/>
    <property type="match status" value="1"/>
</dbReference>
<keyword evidence="13" id="KW-1185">Reference proteome</keyword>
<evidence type="ECO:0000256" key="1">
    <source>
        <dbReference type="ARBA" id="ARBA00004821"/>
    </source>
</evidence>